<reference evidence="1" key="1">
    <citation type="submission" date="2011-02" db="EMBL/GenBank/DDBJ databases">
        <title>The genome of the leaf-cutting ant Acromyrmex echinatior suggests key adaptations to social evolution and fungus farming.</title>
        <authorList>
            <person name="Nygaard S."/>
            <person name="Zhang G."/>
        </authorList>
    </citation>
    <scope>NUCLEOTIDE SEQUENCE</scope>
</reference>
<proteinExistence type="predicted"/>
<organism evidence="2">
    <name type="scientific">Acromyrmex echinatior</name>
    <name type="common">Panamanian leafcutter ant</name>
    <name type="synonym">Acromyrmex octospinosus echinatior</name>
    <dbReference type="NCBI Taxonomy" id="103372"/>
    <lineage>
        <taxon>Eukaryota</taxon>
        <taxon>Metazoa</taxon>
        <taxon>Ecdysozoa</taxon>
        <taxon>Arthropoda</taxon>
        <taxon>Hexapoda</taxon>
        <taxon>Insecta</taxon>
        <taxon>Pterygota</taxon>
        <taxon>Neoptera</taxon>
        <taxon>Endopterygota</taxon>
        <taxon>Hymenoptera</taxon>
        <taxon>Apocrita</taxon>
        <taxon>Aculeata</taxon>
        <taxon>Formicoidea</taxon>
        <taxon>Formicidae</taxon>
        <taxon>Myrmicinae</taxon>
        <taxon>Acromyrmex</taxon>
    </lineage>
</organism>
<evidence type="ECO:0000313" key="1">
    <source>
        <dbReference type="EMBL" id="EGI60896.1"/>
    </source>
</evidence>
<dbReference type="InParanoid" id="F4WXW0"/>
<gene>
    <name evidence="1" type="ORF">G5I_10814</name>
</gene>
<protein>
    <submittedName>
        <fullName evidence="1">Uncharacterized protein</fullName>
    </submittedName>
</protein>
<accession>F4WXW0</accession>
<dbReference type="Proteomes" id="UP000007755">
    <property type="component" value="Unassembled WGS sequence"/>
</dbReference>
<dbReference type="AlphaFoldDB" id="F4WXW0"/>
<name>F4WXW0_ACREC</name>
<keyword evidence="2" id="KW-1185">Reference proteome</keyword>
<dbReference type="EMBL" id="GL888434">
    <property type="protein sequence ID" value="EGI60896.1"/>
    <property type="molecule type" value="Genomic_DNA"/>
</dbReference>
<evidence type="ECO:0000313" key="2">
    <source>
        <dbReference type="Proteomes" id="UP000007755"/>
    </source>
</evidence>
<sequence length="117" mass="12714">MAYARYTCHGLWQANASVDISRQRGGKCAIIAQAAAHNAFRSGKKCTVSERTSEPAADRPIPPIELSRGLVAIGLVLPGRDISESGTTTLPGYISEMDNFRQSLWIVMRKISSYSGK</sequence>